<evidence type="ECO:0000256" key="2">
    <source>
        <dbReference type="ARBA" id="ARBA00022737"/>
    </source>
</evidence>
<dbReference type="PROSITE" id="PS00678">
    <property type="entry name" value="WD_REPEATS_1"/>
    <property type="match status" value="10"/>
</dbReference>
<feature type="repeat" description="WD" evidence="3">
    <location>
        <begin position="868"/>
        <end position="909"/>
    </location>
</feature>
<dbReference type="PROSITE" id="PS50837">
    <property type="entry name" value="NACHT"/>
    <property type="match status" value="1"/>
</dbReference>
<feature type="domain" description="NACHT" evidence="4">
    <location>
        <begin position="337"/>
        <end position="483"/>
    </location>
</feature>
<evidence type="ECO:0000259" key="4">
    <source>
        <dbReference type="PROSITE" id="PS50837"/>
    </source>
</evidence>
<feature type="repeat" description="WD" evidence="3">
    <location>
        <begin position="1339"/>
        <end position="1380"/>
    </location>
</feature>
<feature type="repeat" description="WD" evidence="3">
    <location>
        <begin position="995"/>
        <end position="1036"/>
    </location>
</feature>
<dbReference type="GO" id="GO:1990234">
    <property type="term" value="C:transferase complex"/>
    <property type="evidence" value="ECO:0007669"/>
    <property type="project" value="UniProtKB-ARBA"/>
</dbReference>
<dbReference type="SUPFAM" id="SSF52540">
    <property type="entry name" value="P-loop containing nucleoside triphosphate hydrolases"/>
    <property type="match status" value="1"/>
</dbReference>
<dbReference type="GO" id="GO:0005634">
    <property type="term" value="C:nucleus"/>
    <property type="evidence" value="ECO:0007669"/>
    <property type="project" value="TreeGrafter"/>
</dbReference>
<evidence type="ECO:0000313" key="6">
    <source>
        <dbReference type="Proteomes" id="UP000054166"/>
    </source>
</evidence>
<dbReference type="InterPro" id="IPR056884">
    <property type="entry name" value="NPHP3-like_N"/>
</dbReference>
<reference evidence="6" key="2">
    <citation type="submission" date="2015-01" db="EMBL/GenBank/DDBJ databases">
        <title>Evolutionary Origins and Diversification of the Mycorrhizal Mutualists.</title>
        <authorList>
            <consortium name="DOE Joint Genome Institute"/>
            <consortium name="Mycorrhizal Genomics Consortium"/>
            <person name="Kohler A."/>
            <person name="Kuo A."/>
            <person name="Nagy L.G."/>
            <person name="Floudas D."/>
            <person name="Copeland A."/>
            <person name="Barry K.W."/>
            <person name="Cichocki N."/>
            <person name="Veneault-Fourrey C."/>
            <person name="LaButti K."/>
            <person name="Lindquist E.A."/>
            <person name="Lipzen A."/>
            <person name="Lundell T."/>
            <person name="Morin E."/>
            <person name="Murat C."/>
            <person name="Riley R."/>
            <person name="Ohm R."/>
            <person name="Sun H."/>
            <person name="Tunlid A."/>
            <person name="Henrissat B."/>
            <person name="Grigoriev I.V."/>
            <person name="Hibbett D.S."/>
            <person name="Martin F."/>
        </authorList>
    </citation>
    <scope>NUCLEOTIDE SEQUENCE [LARGE SCALE GENOMIC DNA]</scope>
    <source>
        <strain evidence="6">F 1598</strain>
    </source>
</reference>
<feature type="repeat" description="WD" evidence="3">
    <location>
        <begin position="954"/>
        <end position="986"/>
    </location>
</feature>
<accession>A0A0C3FQI3</accession>
<feature type="repeat" description="WD" evidence="3">
    <location>
        <begin position="1038"/>
        <end position="1079"/>
    </location>
</feature>
<dbReference type="PROSITE" id="PS50294">
    <property type="entry name" value="WD_REPEATS_REGION"/>
    <property type="match status" value="13"/>
</dbReference>
<feature type="repeat" description="WD" evidence="3">
    <location>
        <begin position="1427"/>
        <end position="1468"/>
    </location>
</feature>
<feature type="repeat" description="WD" evidence="3">
    <location>
        <begin position="1124"/>
        <end position="1165"/>
    </location>
</feature>
<dbReference type="PRINTS" id="PR00320">
    <property type="entry name" value="GPROTEINBRPT"/>
</dbReference>
<dbReference type="InterPro" id="IPR019775">
    <property type="entry name" value="WD40_repeat_CS"/>
</dbReference>
<dbReference type="InterPro" id="IPR007111">
    <property type="entry name" value="NACHT_NTPase"/>
</dbReference>
<feature type="repeat" description="WD" evidence="3">
    <location>
        <begin position="911"/>
        <end position="952"/>
    </location>
</feature>
<dbReference type="InterPro" id="IPR036322">
    <property type="entry name" value="WD40_repeat_dom_sf"/>
</dbReference>
<feature type="repeat" description="WD" evidence="3">
    <location>
        <begin position="1167"/>
        <end position="1208"/>
    </location>
</feature>
<dbReference type="Pfam" id="PF00400">
    <property type="entry name" value="WD40"/>
    <property type="match status" value="15"/>
</dbReference>
<dbReference type="OrthoDB" id="538223at2759"/>
<keyword evidence="1 3" id="KW-0853">WD repeat</keyword>
<dbReference type="InParanoid" id="A0A0C3FQI3"/>
<dbReference type="STRING" id="765440.A0A0C3FQI3"/>
<protein>
    <recommendedName>
        <fullName evidence="4">NACHT domain-containing protein</fullName>
    </recommendedName>
</protein>
<keyword evidence="2" id="KW-0677">Repeat</keyword>
<dbReference type="PROSITE" id="PS50082">
    <property type="entry name" value="WD_REPEATS_2"/>
    <property type="match status" value="13"/>
</dbReference>
<dbReference type="InterPro" id="IPR015943">
    <property type="entry name" value="WD40/YVTN_repeat-like_dom_sf"/>
</dbReference>
<dbReference type="CDD" id="cd00200">
    <property type="entry name" value="WD40"/>
    <property type="match status" value="2"/>
</dbReference>
<dbReference type="HOGENOM" id="CLU_000288_6_3_1"/>
<organism evidence="5 6">
    <name type="scientific">Piloderma croceum (strain F 1598)</name>
    <dbReference type="NCBI Taxonomy" id="765440"/>
    <lineage>
        <taxon>Eukaryota</taxon>
        <taxon>Fungi</taxon>
        <taxon>Dikarya</taxon>
        <taxon>Basidiomycota</taxon>
        <taxon>Agaricomycotina</taxon>
        <taxon>Agaricomycetes</taxon>
        <taxon>Agaricomycetidae</taxon>
        <taxon>Atheliales</taxon>
        <taxon>Atheliaceae</taxon>
        <taxon>Piloderma</taxon>
    </lineage>
</organism>
<dbReference type="PANTHER" id="PTHR22847:SF637">
    <property type="entry name" value="WD REPEAT DOMAIN 5B"/>
    <property type="match status" value="1"/>
</dbReference>
<dbReference type="Pfam" id="PF24883">
    <property type="entry name" value="NPHP3_N"/>
    <property type="match status" value="1"/>
</dbReference>
<proteinExistence type="predicted"/>
<reference evidence="5 6" key="1">
    <citation type="submission" date="2014-04" db="EMBL/GenBank/DDBJ databases">
        <authorList>
            <consortium name="DOE Joint Genome Institute"/>
            <person name="Kuo A."/>
            <person name="Tarkka M."/>
            <person name="Buscot F."/>
            <person name="Kohler A."/>
            <person name="Nagy L.G."/>
            <person name="Floudas D."/>
            <person name="Copeland A."/>
            <person name="Barry K.W."/>
            <person name="Cichocki N."/>
            <person name="Veneault-Fourrey C."/>
            <person name="LaButti K."/>
            <person name="Lindquist E.A."/>
            <person name="Lipzen A."/>
            <person name="Lundell T."/>
            <person name="Morin E."/>
            <person name="Murat C."/>
            <person name="Sun H."/>
            <person name="Tunlid A."/>
            <person name="Henrissat B."/>
            <person name="Grigoriev I.V."/>
            <person name="Hibbett D.S."/>
            <person name="Martin F."/>
            <person name="Nordberg H.P."/>
            <person name="Cantor M.N."/>
            <person name="Hua S.X."/>
        </authorList>
    </citation>
    <scope>NUCLEOTIDE SEQUENCE [LARGE SCALE GENOMIC DNA]</scope>
    <source>
        <strain evidence="5 6">F 1598</strain>
    </source>
</reference>
<evidence type="ECO:0000256" key="3">
    <source>
        <dbReference type="PROSITE-ProRule" id="PRU00221"/>
    </source>
</evidence>
<feature type="repeat" description="WD" evidence="3">
    <location>
        <begin position="1210"/>
        <end position="1251"/>
    </location>
</feature>
<sequence>MANTNLQRDLLSNAATATFLVAVKDISVYQLPDIGWHSGRFYVKLVLDAVTHELSTYDANGTLHKTGIIVKFTIARYASSRSAAQMQVNEAVAQGKDSFAQMTSTSRALVPLMQGAFEVSTTIMSNIPSITSNWAPLLEKIKLFTEIVDKISEIHPYAKMAWSILSATHKIILAQRDRDAAVSHLVKAMDDIFSFVHEAEPVSKIKSHQEIIVVMTKQTTECAYFIRDYAMDKSFGKRILRNSFMSDADSRIKLYEGKFKELKSAFQERAVLQTELTVMRLMSNLEDLATEVGLNDIPYAEGARFNTKQGCLPGTRREIIDEIIEWVNQPNGETEARVLFLSGVAGSGKSAIAHTVASYFEQLMRLGSSYCFDRTDQAKRCPENLFSTIALDLADLDPQWKRSLSQVVQGKRAIRTSRSPSEQFETLILQSANALTTTGPIVVVIDGFDESGDRAARRPLLDIIAKKASNLPSNFRLIVTARPEPDILDALDNGSKYIFTKHMASIDKVSNDRDISTFIETRLSGIPSLESEWPNKTWCRLLLERSGRLFQWAFTACLAIKDGDYGLHPTERFRRVLSSTRGLDGLYSEILSQAINSHDPLIMSRFKLIMGRILAAREPLSVSAHAKLYCQDDAAGFLKIILRPLGSLLSGCTQESVPLRPLHTSFFDFLKDKSRSKLYYVDPSRHNRSLTLLSLQTMKSGLKFNICNLKTSHLRNADIPGLVTHVEAAILPHLAYACRFWADHLSATVYDPEILGELWDFMYNRLLFWLEALSLIKHVSIASRMLSSISRWSQNKNQDIVLFATDAIKFVAAFGLPISQSAPHIYLSALPFAPKRSLIAEHFLPKFPRILSLTTGKAEDWPAIINVLEGHSGPVVSVAFSPDGKRIVSSSRDQTIRVWDAEMGNVVSGALQGHSSFVLSVSFSSDGKRIVSGSADKTIRVWDAETGDTASGPFEGHAASVFSVAFSPDGKHIISGSQDGEARIWDDMGNVIWLLAGHTDSISSVAFSSDGKYVASGSFDKTIRIWDARTGSMFSGPFEEHTDSVESVAFSPDGMRIVSGSSDMTIRVWDARTGNVVLGPLEGHTDVVISVLFSSDGRRIVSGSWDKTIRVWDAETGRVICGPFEGHTDSVFSVAFSPDSRRIISGSGDKTIRVWDAETGDINSGLFKGHANSVYSVAFSPDNKRVVSGSKDKAIWVWDAETGDVVSGPFNGHIGPVLSVAFSPEGKRIASGSQDATIRVWDAESGDIISGPFEKHHDAVESVAFSPDSMRIVSGSSDKTIIIWDAETGEIVFGPLETRIDSVFSVSFSPDSKRIVSGSSDMTIIVWDAETGDVVLGPLEMHLEPVFSVAFSPDGKRIVSGSMDKTILVWNAETGDVIAGPFEGYIDWIFSVTFSPDGKRIASGSGLGERTIRICDAETGDTVSGPLEGHTGPIYSVAFSSDGKYLVSSSQDRTIRVWAVEISGSISNQLDGNINLIESGVFPPDGQYIASTSYDSTFRVLSNQCDNSGGARGFGDSSKLEGGWILNSASRLLFWVPPWSRTGLWRPRNTVIIGDLVTKLDLTNFVHGDTWQQCVQ</sequence>
<dbReference type="EMBL" id="KN832999">
    <property type="protein sequence ID" value="KIM81416.1"/>
    <property type="molecule type" value="Genomic_DNA"/>
</dbReference>
<dbReference type="SUPFAM" id="SSF50978">
    <property type="entry name" value="WD40 repeat-like"/>
    <property type="match status" value="3"/>
</dbReference>
<evidence type="ECO:0000313" key="5">
    <source>
        <dbReference type="EMBL" id="KIM81416.1"/>
    </source>
</evidence>
<keyword evidence="6" id="KW-1185">Reference proteome</keyword>
<feature type="repeat" description="WD" evidence="3">
    <location>
        <begin position="1081"/>
        <end position="1122"/>
    </location>
</feature>
<evidence type="ECO:0000256" key="1">
    <source>
        <dbReference type="ARBA" id="ARBA00022574"/>
    </source>
</evidence>
<dbReference type="InterPro" id="IPR027417">
    <property type="entry name" value="P-loop_NTPase"/>
</dbReference>
<dbReference type="Proteomes" id="UP000054166">
    <property type="component" value="Unassembled WGS sequence"/>
</dbReference>
<dbReference type="InterPro" id="IPR001680">
    <property type="entry name" value="WD40_rpt"/>
</dbReference>
<dbReference type="PANTHER" id="PTHR22847">
    <property type="entry name" value="WD40 REPEAT PROTEIN"/>
    <property type="match status" value="1"/>
</dbReference>
<dbReference type="SMART" id="SM00320">
    <property type="entry name" value="WD40"/>
    <property type="match status" value="15"/>
</dbReference>
<dbReference type="Gene3D" id="2.130.10.10">
    <property type="entry name" value="YVTN repeat-like/Quinoprotein amine dehydrogenase"/>
    <property type="match status" value="6"/>
</dbReference>
<dbReference type="InterPro" id="IPR020472">
    <property type="entry name" value="WD40_PAC1"/>
</dbReference>
<name>A0A0C3FQI3_PILCF</name>
<dbReference type="Gene3D" id="3.40.50.300">
    <property type="entry name" value="P-loop containing nucleotide triphosphate hydrolases"/>
    <property type="match status" value="1"/>
</dbReference>
<feature type="repeat" description="WD" evidence="3">
    <location>
        <begin position="1253"/>
        <end position="1294"/>
    </location>
</feature>
<feature type="repeat" description="WD" evidence="3">
    <location>
        <begin position="1296"/>
        <end position="1337"/>
    </location>
</feature>
<gene>
    <name evidence="5" type="ORF">PILCRDRAFT_821502</name>
</gene>